<dbReference type="Proteomes" id="UP001270266">
    <property type="component" value="Unassembled WGS sequence"/>
</dbReference>
<dbReference type="InterPro" id="IPR025285">
    <property type="entry name" value="DUF4145"/>
</dbReference>
<gene>
    <name evidence="2" type="ORF">PYW49_14660</name>
</gene>
<dbReference type="RefSeq" id="WP_320386815.1">
    <property type="nucleotide sequence ID" value="NZ_JARDVI010000004.1"/>
</dbReference>
<keyword evidence="3" id="KW-1185">Reference proteome</keyword>
<reference evidence="2 3" key="1">
    <citation type="submission" date="2023-02" db="EMBL/GenBank/DDBJ databases">
        <title>The draft genomes of Enterobacter strains.</title>
        <authorList>
            <person name="He Y."/>
            <person name="Feng Y."/>
            <person name="Zong Z."/>
        </authorList>
    </citation>
    <scope>NUCLEOTIDE SEQUENCE [LARGE SCALE GENOMIC DNA]</scope>
    <source>
        <strain evidence="2 3">170198</strain>
    </source>
</reference>
<organism evidence="2 3">
    <name type="scientific">Enterobacter chinensis</name>
    <dbReference type="NCBI Taxonomy" id="3030997"/>
    <lineage>
        <taxon>Bacteria</taxon>
        <taxon>Pseudomonadati</taxon>
        <taxon>Pseudomonadota</taxon>
        <taxon>Gammaproteobacteria</taxon>
        <taxon>Enterobacterales</taxon>
        <taxon>Enterobacteriaceae</taxon>
        <taxon>Enterobacter</taxon>
    </lineage>
</organism>
<feature type="domain" description="DUF4145" evidence="1">
    <location>
        <begin position="85"/>
        <end position="164"/>
    </location>
</feature>
<accession>A0ABU5D4I7</accession>
<evidence type="ECO:0000259" key="1">
    <source>
        <dbReference type="Pfam" id="PF13643"/>
    </source>
</evidence>
<evidence type="ECO:0000313" key="2">
    <source>
        <dbReference type="EMBL" id="MDY0418893.1"/>
    </source>
</evidence>
<comment type="caution">
    <text evidence="2">The sequence shown here is derived from an EMBL/GenBank/DDBJ whole genome shotgun (WGS) entry which is preliminary data.</text>
</comment>
<sequence>MQYYPPVFNEEKFHCPLCNVYAKQVFKVLEISWYRNNEATPVSISRCDHCSKDAYWFNDRLLVPSAGNVENPNPDMPNECKSDYEEAKSILNLSPKGATAILRLCLQKLMINFGLRGENINDDIAILVQKGLPQQIQQALDICRVVGNNAVHPGEINIDDSPEIAASLFGLINLIVDDQVSRPKRIAEMYANLPIGAIRAITKRDSK</sequence>
<proteinExistence type="predicted"/>
<dbReference type="Pfam" id="PF13643">
    <property type="entry name" value="DUF4145"/>
    <property type="match status" value="1"/>
</dbReference>
<evidence type="ECO:0000313" key="3">
    <source>
        <dbReference type="Proteomes" id="UP001270266"/>
    </source>
</evidence>
<protein>
    <submittedName>
        <fullName evidence="2">DUF4145 domain-containing protein</fullName>
    </submittedName>
</protein>
<dbReference type="EMBL" id="JARDVI010000004">
    <property type="protein sequence ID" value="MDY0418893.1"/>
    <property type="molecule type" value="Genomic_DNA"/>
</dbReference>
<name>A0ABU5D4I7_9ENTR</name>